<dbReference type="InterPro" id="IPR019775">
    <property type="entry name" value="WD40_repeat_CS"/>
</dbReference>
<feature type="repeat" description="WD" evidence="4">
    <location>
        <begin position="93"/>
        <end position="135"/>
    </location>
</feature>
<keyword evidence="1 4" id="KW-0853">WD repeat</keyword>
<dbReference type="OMA" id="WNADGRH"/>
<dbReference type="PROSITE" id="PS50294">
    <property type="entry name" value="WD_REPEATS_REGION"/>
    <property type="match status" value="3"/>
</dbReference>
<dbReference type="InterPro" id="IPR040132">
    <property type="entry name" value="Tex1/THOC3"/>
</dbReference>
<dbReference type="SUPFAM" id="SSF50978">
    <property type="entry name" value="WD40 repeat-like"/>
    <property type="match status" value="1"/>
</dbReference>
<comment type="similarity">
    <text evidence="3">Belongs to the THOC3 family.</text>
</comment>
<evidence type="ECO:0000256" key="4">
    <source>
        <dbReference type="PROSITE-ProRule" id="PRU00221"/>
    </source>
</evidence>
<dbReference type="eggNOG" id="KOG1407">
    <property type="taxonomic scope" value="Eukaryota"/>
</dbReference>
<name>S3C8Q3_OPHP1</name>
<dbReference type="InterPro" id="IPR020472">
    <property type="entry name" value="WD40_PAC1"/>
</dbReference>
<dbReference type="GO" id="GO:0006406">
    <property type="term" value="P:mRNA export from nucleus"/>
    <property type="evidence" value="ECO:0007669"/>
    <property type="project" value="InterPro"/>
</dbReference>
<feature type="repeat" description="WD" evidence="4">
    <location>
        <begin position="232"/>
        <end position="264"/>
    </location>
</feature>
<proteinExistence type="inferred from homology"/>
<gene>
    <name evidence="5" type="ORF">F503_06978</name>
</gene>
<evidence type="ECO:0000256" key="1">
    <source>
        <dbReference type="ARBA" id="ARBA00022574"/>
    </source>
</evidence>
<protein>
    <submittedName>
        <fullName evidence="5">Wd domain-containing protein</fullName>
    </submittedName>
</protein>
<feature type="repeat" description="WD" evidence="4">
    <location>
        <begin position="56"/>
        <end position="90"/>
    </location>
</feature>
<dbReference type="HOGENOM" id="CLU_045202_1_0_1"/>
<dbReference type="SMART" id="SM00320">
    <property type="entry name" value="WD40"/>
    <property type="match status" value="7"/>
</dbReference>
<evidence type="ECO:0000256" key="3">
    <source>
        <dbReference type="ARBA" id="ARBA00046343"/>
    </source>
</evidence>
<dbReference type="VEuPathDB" id="FungiDB:F503_06978"/>
<dbReference type="InterPro" id="IPR036322">
    <property type="entry name" value="WD40_repeat_dom_sf"/>
</dbReference>
<dbReference type="GO" id="GO:0000445">
    <property type="term" value="C:THO complex part of transcription export complex"/>
    <property type="evidence" value="ECO:0007669"/>
    <property type="project" value="TreeGrafter"/>
</dbReference>
<dbReference type="OrthoDB" id="340259at2759"/>
<dbReference type="PRINTS" id="PR00320">
    <property type="entry name" value="GPROTEINBRPT"/>
</dbReference>
<dbReference type="PANTHER" id="PTHR22839">
    <property type="entry name" value="THO COMPLEX SUBUNIT 3 THO3"/>
    <property type="match status" value="1"/>
</dbReference>
<dbReference type="CDD" id="cd00200">
    <property type="entry name" value="WD40"/>
    <property type="match status" value="1"/>
</dbReference>
<dbReference type="PROSITE" id="PS50082">
    <property type="entry name" value="WD_REPEATS_2"/>
    <property type="match status" value="3"/>
</dbReference>
<sequence>MPPYMKPRERLAKERFPNYFNAFRPQAYQDPSASRALPFLNPQQTEKTGEAPIVGVRTISWNPLSTLVATGSSDRSVRVWNPDKPSVRQSTDLKGHAAPIERVAFNPAKDAELCSLSTDGVLRIWDVRSKACSNEVKDLGEARTMAWSPDGEFLLVGNRENKLFVINRAQSTPVEVKLQPSRANDMAFCWSGKKVFVAYADGRVRILSFPELEPVLRVNYDGAEGESTEFTLKGHSAECLSIALSPTGHTLATGGTDAVIALWDTSKWVCQRTITTMAGPVRTLSFSWDGNYIVGGSTEGTELEVAQTESGEHVHTFKTSQAVPVVAWAPTRYFFAYTELGSLRIVGVDTDRKY</sequence>
<keyword evidence="6" id="KW-1185">Reference proteome</keyword>
<evidence type="ECO:0000313" key="6">
    <source>
        <dbReference type="Proteomes" id="UP000016923"/>
    </source>
</evidence>
<evidence type="ECO:0000256" key="2">
    <source>
        <dbReference type="ARBA" id="ARBA00022737"/>
    </source>
</evidence>
<dbReference type="InterPro" id="IPR015943">
    <property type="entry name" value="WD40/YVTN_repeat-like_dom_sf"/>
</dbReference>
<dbReference type="EMBL" id="KE148147">
    <property type="protein sequence ID" value="EPE09202.1"/>
    <property type="molecule type" value="Genomic_DNA"/>
</dbReference>
<dbReference type="Gene3D" id="2.130.10.10">
    <property type="entry name" value="YVTN repeat-like/Quinoprotein amine dehydrogenase"/>
    <property type="match status" value="2"/>
</dbReference>
<dbReference type="InterPro" id="IPR001680">
    <property type="entry name" value="WD40_rpt"/>
</dbReference>
<dbReference type="PROSITE" id="PS00678">
    <property type="entry name" value="WD_REPEATS_1"/>
    <property type="match status" value="1"/>
</dbReference>
<dbReference type="Pfam" id="PF00400">
    <property type="entry name" value="WD40"/>
    <property type="match status" value="4"/>
</dbReference>
<evidence type="ECO:0000313" key="5">
    <source>
        <dbReference type="EMBL" id="EPE09202.1"/>
    </source>
</evidence>
<keyword evidence="2" id="KW-0677">Repeat</keyword>
<accession>S3C8Q3</accession>
<organism evidence="5 6">
    <name type="scientific">Ophiostoma piceae (strain UAMH 11346)</name>
    <name type="common">Sap stain fungus</name>
    <dbReference type="NCBI Taxonomy" id="1262450"/>
    <lineage>
        <taxon>Eukaryota</taxon>
        <taxon>Fungi</taxon>
        <taxon>Dikarya</taxon>
        <taxon>Ascomycota</taxon>
        <taxon>Pezizomycotina</taxon>
        <taxon>Sordariomycetes</taxon>
        <taxon>Sordariomycetidae</taxon>
        <taxon>Ophiostomatales</taxon>
        <taxon>Ophiostomataceae</taxon>
        <taxon>Ophiostoma</taxon>
    </lineage>
</organism>
<dbReference type="STRING" id="1262450.S3C8Q3"/>
<dbReference type="AlphaFoldDB" id="S3C8Q3"/>
<dbReference type="Proteomes" id="UP000016923">
    <property type="component" value="Unassembled WGS sequence"/>
</dbReference>
<reference evidence="5 6" key="1">
    <citation type="journal article" date="2013" name="BMC Genomics">
        <title>The genome and transcriptome of the pine saprophyte Ophiostoma piceae, and a comparison with the bark beetle-associated pine pathogen Grosmannia clavigera.</title>
        <authorList>
            <person name="Haridas S."/>
            <person name="Wang Y."/>
            <person name="Lim L."/>
            <person name="Massoumi Alamouti S."/>
            <person name="Jackman S."/>
            <person name="Docking R."/>
            <person name="Robertson G."/>
            <person name="Birol I."/>
            <person name="Bohlmann J."/>
            <person name="Breuil C."/>
        </authorList>
    </citation>
    <scope>NUCLEOTIDE SEQUENCE [LARGE SCALE GENOMIC DNA]</scope>
    <source>
        <strain evidence="5 6">UAMH 11346</strain>
    </source>
</reference>
<dbReference type="PANTHER" id="PTHR22839:SF0">
    <property type="entry name" value="THO COMPLEX SUBUNIT 3"/>
    <property type="match status" value="1"/>
</dbReference>